<feature type="non-terminal residue" evidence="1">
    <location>
        <position position="1"/>
    </location>
</feature>
<accession>A0ACA9RBP2</accession>
<gene>
    <name evidence="1" type="ORF">RPERSI_LOCUS18218</name>
</gene>
<evidence type="ECO:0000313" key="1">
    <source>
        <dbReference type="EMBL" id="CAG8785423.1"/>
    </source>
</evidence>
<reference evidence="1" key="1">
    <citation type="submission" date="2021-06" db="EMBL/GenBank/DDBJ databases">
        <authorList>
            <person name="Kallberg Y."/>
            <person name="Tangrot J."/>
            <person name="Rosling A."/>
        </authorList>
    </citation>
    <scope>NUCLEOTIDE SEQUENCE</scope>
    <source>
        <strain evidence="1">MA461A</strain>
    </source>
</reference>
<protein>
    <submittedName>
        <fullName evidence="1">23314_t:CDS:1</fullName>
    </submittedName>
</protein>
<evidence type="ECO:0000313" key="2">
    <source>
        <dbReference type="Proteomes" id="UP000789920"/>
    </source>
</evidence>
<proteinExistence type="predicted"/>
<comment type="caution">
    <text evidence="1">The sequence shown here is derived from an EMBL/GenBank/DDBJ whole genome shotgun (WGS) entry which is preliminary data.</text>
</comment>
<keyword evidence="2" id="KW-1185">Reference proteome</keyword>
<sequence length="41" mass="4618">KQESDERLGIFTVSSDGITGIMTEMRIRAKLSRSHVIWGVI</sequence>
<dbReference type="Proteomes" id="UP000789920">
    <property type="component" value="Unassembled WGS sequence"/>
</dbReference>
<dbReference type="EMBL" id="CAJVQC010047919">
    <property type="protein sequence ID" value="CAG8785423.1"/>
    <property type="molecule type" value="Genomic_DNA"/>
</dbReference>
<organism evidence="1 2">
    <name type="scientific">Racocetra persica</name>
    <dbReference type="NCBI Taxonomy" id="160502"/>
    <lineage>
        <taxon>Eukaryota</taxon>
        <taxon>Fungi</taxon>
        <taxon>Fungi incertae sedis</taxon>
        <taxon>Mucoromycota</taxon>
        <taxon>Glomeromycotina</taxon>
        <taxon>Glomeromycetes</taxon>
        <taxon>Diversisporales</taxon>
        <taxon>Gigasporaceae</taxon>
        <taxon>Racocetra</taxon>
    </lineage>
</organism>
<name>A0ACA9RBP2_9GLOM</name>